<gene>
    <name evidence="2" type="ORF">UFOPK2366_01025</name>
</gene>
<dbReference type="EMBL" id="CAEZXM010000178">
    <property type="protein sequence ID" value="CAB4696374.1"/>
    <property type="molecule type" value="Genomic_DNA"/>
</dbReference>
<reference evidence="2" key="1">
    <citation type="submission" date="2020-05" db="EMBL/GenBank/DDBJ databases">
        <authorList>
            <person name="Chiriac C."/>
            <person name="Salcher M."/>
            <person name="Ghai R."/>
            <person name="Kavagutti S V."/>
        </authorList>
    </citation>
    <scope>NUCLEOTIDE SEQUENCE</scope>
</reference>
<evidence type="ECO:0000256" key="1">
    <source>
        <dbReference type="SAM" id="MobiDB-lite"/>
    </source>
</evidence>
<dbReference type="AlphaFoldDB" id="A0A6J6PJC0"/>
<evidence type="ECO:0000313" key="2">
    <source>
        <dbReference type="EMBL" id="CAB4696374.1"/>
    </source>
</evidence>
<proteinExistence type="predicted"/>
<protein>
    <submittedName>
        <fullName evidence="2">Unannotated protein</fullName>
    </submittedName>
</protein>
<accession>A0A6J6PJC0</accession>
<name>A0A6J6PJC0_9ZZZZ</name>
<organism evidence="2">
    <name type="scientific">freshwater metagenome</name>
    <dbReference type="NCBI Taxonomy" id="449393"/>
    <lineage>
        <taxon>unclassified sequences</taxon>
        <taxon>metagenomes</taxon>
        <taxon>ecological metagenomes</taxon>
    </lineage>
</organism>
<sequence>MSTATYVKLSSPTKLAWVDVYVNDPVEPAPTSIVTSPCDAAVNELTSSAEPPSSLSSTPAGAAPAVAVNV</sequence>
<feature type="region of interest" description="Disordered" evidence="1">
    <location>
        <begin position="46"/>
        <end position="70"/>
    </location>
</feature>